<dbReference type="AlphaFoldDB" id="A0A2P7AJS4"/>
<comment type="caution">
    <text evidence="1">The sequence shown here is derived from an EMBL/GenBank/DDBJ whole genome shotgun (WGS) entry which is preliminary data.</text>
</comment>
<dbReference type="Proteomes" id="UP000241444">
    <property type="component" value="Unassembled WGS sequence"/>
</dbReference>
<name>A0A2P7AJS4_9HYPH</name>
<evidence type="ECO:0000313" key="2">
    <source>
        <dbReference type="Proteomes" id="UP000241444"/>
    </source>
</evidence>
<proteinExistence type="predicted"/>
<keyword evidence="2" id="KW-1185">Reference proteome</keyword>
<dbReference type="RefSeq" id="WP_106714513.1">
    <property type="nucleotide sequence ID" value="NZ_PGGO01000087.1"/>
</dbReference>
<dbReference type="EMBL" id="PGGO01000087">
    <property type="protein sequence ID" value="PSH54463.1"/>
    <property type="molecule type" value="Genomic_DNA"/>
</dbReference>
<protein>
    <recommendedName>
        <fullName evidence="3">Antitoxin of toxin-antitoxin stability system</fullName>
    </recommendedName>
</protein>
<accession>A0A2P7AJS4</accession>
<sequence>MPRTSQHPKADTFNFRIDPDLKAAFTHATEAEDKPAAQVLRDFMRSYVERQQRKAFELEARRQSLAIARRSRNPSTDEHASLQELEALFDETAIDDDSAK</sequence>
<evidence type="ECO:0000313" key="1">
    <source>
        <dbReference type="EMBL" id="PSH54463.1"/>
    </source>
</evidence>
<evidence type="ECO:0008006" key="3">
    <source>
        <dbReference type="Google" id="ProtNLM"/>
    </source>
</evidence>
<organism evidence="1 2">
    <name type="scientific">Phyllobacterium brassicacearum</name>
    <dbReference type="NCBI Taxonomy" id="314235"/>
    <lineage>
        <taxon>Bacteria</taxon>
        <taxon>Pseudomonadati</taxon>
        <taxon>Pseudomonadota</taxon>
        <taxon>Alphaproteobacteria</taxon>
        <taxon>Hyphomicrobiales</taxon>
        <taxon>Phyllobacteriaceae</taxon>
        <taxon>Phyllobacterium</taxon>
    </lineage>
</organism>
<gene>
    <name evidence="1" type="ORF">CU102_28710</name>
</gene>
<dbReference type="OrthoDB" id="5124853at2"/>
<reference evidence="2" key="1">
    <citation type="submission" date="2017-11" db="EMBL/GenBank/DDBJ databases">
        <authorList>
            <person name="Kuznetsova I."/>
            <person name="Sazanova A."/>
            <person name="Chirak E."/>
            <person name="Safronova V."/>
            <person name="Willems A."/>
        </authorList>
    </citation>
    <scope>NUCLEOTIDE SEQUENCE [LARGE SCALE GENOMIC DNA]</scope>
    <source>
        <strain evidence="2">STM 196</strain>
    </source>
</reference>